<dbReference type="RefSeq" id="WP_208859149.1">
    <property type="nucleotide sequence ID" value="NZ_CP072931.1"/>
</dbReference>
<dbReference type="Proteomes" id="UP000009036">
    <property type="component" value="Chromosome"/>
</dbReference>
<dbReference type="KEGG" id="sauh:SU9_026490"/>
<evidence type="ECO:0000313" key="1">
    <source>
        <dbReference type="EMBL" id="QTZ94560.1"/>
    </source>
</evidence>
<evidence type="ECO:0000313" key="2">
    <source>
        <dbReference type="Proteomes" id="UP000009036"/>
    </source>
</evidence>
<dbReference type="EMBL" id="CP072931">
    <property type="protein sequence ID" value="QTZ94560.1"/>
    <property type="molecule type" value="Genomic_DNA"/>
</dbReference>
<accession>A0A8B1NW92</accession>
<reference evidence="1" key="1">
    <citation type="journal article" date="2012" name="J. Bacteriol.">
        <title>Genome Sequence of Streptomyces auratus Strain AGR0001, a Phoslactomycin-Producing Actinomycete.</title>
        <authorList>
            <person name="Han X."/>
            <person name="Li M."/>
            <person name="Ding Z."/>
            <person name="Zhao J."/>
            <person name="Ji K."/>
            <person name="Wen M."/>
            <person name="Lu T."/>
        </authorList>
    </citation>
    <scope>NUCLEOTIDE SEQUENCE</scope>
    <source>
        <strain evidence="1">AGR0001</strain>
    </source>
</reference>
<name>A0A8B1NW92_9ACTN</name>
<protein>
    <submittedName>
        <fullName evidence="1">Uncharacterized protein</fullName>
    </submittedName>
</protein>
<proteinExistence type="predicted"/>
<keyword evidence="2" id="KW-1185">Reference proteome</keyword>
<sequence>MTCSRGSSGGPVCRRNARIARDWLSTCRLMGRRLPQLSPEQRTALLPMLQAQQLKLAELLHQAGVVTAVN</sequence>
<dbReference type="AlphaFoldDB" id="A0A8B1NW92"/>
<reference evidence="1" key="2">
    <citation type="submission" date="2021-04" db="EMBL/GenBank/DDBJ databases">
        <authorList>
            <person name="Wen M.-L."/>
            <person name="Han X.-L."/>
            <person name="Xiong J."/>
        </authorList>
    </citation>
    <scope>NUCLEOTIDE SEQUENCE</scope>
    <source>
        <strain evidence="1">AGR0001</strain>
    </source>
</reference>
<organism evidence="1 2">
    <name type="scientific">Streptomyces auratus AGR0001</name>
    <dbReference type="NCBI Taxonomy" id="1160718"/>
    <lineage>
        <taxon>Bacteria</taxon>
        <taxon>Bacillati</taxon>
        <taxon>Actinomycetota</taxon>
        <taxon>Actinomycetes</taxon>
        <taxon>Kitasatosporales</taxon>
        <taxon>Streptomycetaceae</taxon>
        <taxon>Streptomyces</taxon>
    </lineage>
</organism>
<gene>
    <name evidence="1" type="ORF">SU9_026490</name>
</gene>